<feature type="transmembrane region" description="Helical" evidence="9">
    <location>
        <begin position="70"/>
        <end position="93"/>
    </location>
</feature>
<evidence type="ECO:0000256" key="2">
    <source>
        <dbReference type="ARBA" id="ARBA00006416"/>
    </source>
</evidence>
<reference evidence="11" key="1">
    <citation type="submission" date="2016-11" db="UniProtKB">
        <authorList>
            <consortium name="WormBaseParasite"/>
        </authorList>
    </citation>
    <scope>IDENTIFICATION</scope>
</reference>
<dbReference type="Proteomes" id="UP000095287">
    <property type="component" value="Unplaced"/>
</dbReference>
<dbReference type="GO" id="GO:0006850">
    <property type="term" value="P:pyruvate import into mitochondria"/>
    <property type="evidence" value="ECO:0007669"/>
    <property type="project" value="InterPro"/>
</dbReference>
<keyword evidence="5 9" id="KW-0999">Mitochondrion inner membrane</keyword>
<evidence type="ECO:0000256" key="1">
    <source>
        <dbReference type="ARBA" id="ARBA00004448"/>
    </source>
</evidence>
<dbReference type="WBParaSite" id="L893_g26148.t1">
    <property type="protein sequence ID" value="L893_g26148.t1"/>
    <property type="gene ID" value="L893_g26148"/>
</dbReference>
<evidence type="ECO:0000256" key="4">
    <source>
        <dbReference type="ARBA" id="ARBA00022692"/>
    </source>
</evidence>
<dbReference type="Pfam" id="PF03650">
    <property type="entry name" value="MPC"/>
    <property type="match status" value="1"/>
</dbReference>
<name>A0A1I7ZH55_9BILA</name>
<evidence type="ECO:0000256" key="8">
    <source>
        <dbReference type="ARBA" id="ARBA00023136"/>
    </source>
</evidence>
<keyword evidence="10" id="KW-1185">Reference proteome</keyword>
<comment type="similarity">
    <text evidence="2 9">Belongs to the mitochondrial pyruvate carrier (MPC) (TC 2.A.105) family.</text>
</comment>
<dbReference type="InterPro" id="IPR005336">
    <property type="entry name" value="MPC"/>
</dbReference>
<comment type="caution">
    <text evidence="9">Lacks conserved residue(s) required for the propagation of feature annotation.</text>
</comment>
<comment type="subcellular location">
    <subcellularLocation>
        <location evidence="1 9">Mitochondrion inner membrane</location>
        <topology evidence="1 9">Multi-pass membrane protein</topology>
    </subcellularLocation>
</comment>
<dbReference type="PANTHER" id="PTHR14154">
    <property type="entry name" value="UPF0041 BRAIN PROTEIN 44-RELATED"/>
    <property type="match status" value="1"/>
</dbReference>
<dbReference type="GO" id="GO:0005743">
    <property type="term" value="C:mitochondrial inner membrane"/>
    <property type="evidence" value="ECO:0007669"/>
    <property type="project" value="UniProtKB-SubCell"/>
</dbReference>
<organism evidence="10 11">
    <name type="scientific">Steinernema glaseri</name>
    <dbReference type="NCBI Taxonomy" id="37863"/>
    <lineage>
        <taxon>Eukaryota</taxon>
        <taxon>Metazoa</taxon>
        <taxon>Ecdysozoa</taxon>
        <taxon>Nematoda</taxon>
        <taxon>Chromadorea</taxon>
        <taxon>Rhabditida</taxon>
        <taxon>Tylenchina</taxon>
        <taxon>Panagrolaimomorpha</taxon>
        <taxon>Strongyloidoidea</taxon>
        <taxon>Steinernematidae</taxon>
        <taxon>Steinernema</taxon>
    </lineage>
</organism>
<evidence type="ECO:0000313" key="10">
    <source>
        <dbReference type="Proteomes" id="UP000095287"/>
    </source>
</evidence>
<keyword evidence="3 9" id="KW-0813">Transport</keyword>
<evidence type="ECO:0000256" key="7">
    <source>
        <dbReference type="ARBA" id="ARBA00023128"/>
    </source>
</evidence>
<evidence type="ECO:0000256" key="3">
    <source>
        <dbReference type="ARBA" id="ARBA00022448"/>
    </source>
</evidence>
<dbReference type="AlphaFoldDB" id="A0A1I7ZH55"/>
<keyword evidence="7 9" id="KW-0496">Mitochondrion</keyword>
<evidence type="ECO:0000256" key="5">
    <source>
        <dbReference type="ARBA" id="ARBA00022792"/>
    </source>
</evidence>
<keyword evidence="8 9" id="KW-0472">Membrane</keyword>
<accession>A0A1I7ZH55</accession>
<keyword evidence="6 9" id="KW-1133">Transmembrane helix</keyword>
<keyword evidence="4 9" id="KW-0812">Transmembrane</keyword>
<protein>
    <recommendedName>
        <fullName evidence="9">Mitochondrial pyruvate carrier</fullName>
    </recommendedName>
</protein>
<comment type="function">
    <text evidence="9">Mediates the uptake of pyruvate into mitochondria.</text>
</comment>
<evidence type="ECO:0000256" key="9">
    <source>
        <dbReference type="RuleBase" id="RU363100"/>
    </source>
</evidence>
<evidence type="ECO:0000256" key="6">
    <source>
        <dbReference type="ARBA" id="ARBA00022989"/>
    </source>
</evidence>
<evidence type="ECO:0000313" key="11">
    <source>
        <dbReference type="WBParaSite" id="L893_g26148.t1"/>
    </source>
</evidence>
<proteinExistence type="inferred from homology"/>
<sequence>MASALYRSLCRFGDKVVYPILPKAAQPAWNHPAGPKTVFFWAPTIKWCLVGAGLADLARPAEKLSVYQNVALFFTGAIWTRYCFMIVPVNLYLASVNFFVASTGLTQLIRIAHYEYTHPKHHAHLMPDEEESNVEFECFM</sequence>